<comment type="caution">
    <text evidence="2">The sequence shown here is derived from an EMBL/GenBank/DDBJ whole genome shotgun (WGS) entry which is preliminary data.</text>
</comment>
<keyword evidence="1" id="KW-0812">Transmembrane</keyword>
<dbReference type="PANTHER" id="PTHR36451:SF1">
    <property type="entry name" value="OMEGA-HYDROXY-BETA-DIHYDROMENAQUINONE-9 SULFOTRANSFERASE STF3"/>
    <property type="match status" value="1"/>
</dbReference>
<keyword evidence="1" id="KW-0472">Membrane</keyword>
<proteinExistence type="predicted"/>
<sequence>MLSPTAMKAGRSASRLAWWHEWAAPLWIGCNFTAWTRLLIRNRFAVHWSRWHYAALYTVLSVVNSFLGMCQRIVFGRRVANTAIGDAPIFIVGHWRSGTTMLHEMMVLDDRHTGPTTYECIAPHHFLLTQRFARFAEFLTSKHRAMDNMDMSMAHPQEDEFAWCMLGLPSPYLTIAFPNRPTQDEQYLDMDKLSARELETWKRTLFRFVQQVYFRRRKAIVLKSPTHSFRIKVLLDIFPQAKFIHIVRDPYVVYPSTVNLFKAFSLVHGLQRPTFEGLIENVLSTYLDLYRKLDEGRELVDPSKFYELRYEDLVGDPEGHLRKMYEHLDLGDFDRYAPRLRQYLADKAAYRTNTYEMTTEQRAIVTERWAEVIDRYGYGVAAKGAALTCEKASFAG</sequence>
<feature type="transmembrane region" description="Helical" evidence="1">
    <location>
        <begin position="22"/>
        <end position="40"/>
    </location>
</feature>
<dbReference type="InterPro" id="IPR027417">
    <property type="entry name" value="P-loop_NTPase"/>
</dbReference>
<accession>A0ABQ0NTY2</accession>
<dbReference type="PANTHER" id="PTHR36451">
    <property type="entry name" value="PAPS-DEPENDENT SULFOTRANSFERASE STF3"/>
    <property type="match status" value="1"/>
</dbReference>
<feature type="transmembrane region" description="Helical" evidence="1">
    <location>
        <begin position="52"/>
        <end position="69"/>
    </location>
</feature>
<evidence type="ECO:0000313" key="2">
    <source>
        <dbReference type="EMBL" id="GBG40399.1"/>
    </source>
</evidence>
<reference evidence="3" key="1">
    <citation type="submission" date="2018-04" db="EMBL/GenBank/DDBJ databases">
        <title>Draft genome sequence of Mycobacterium montefiorense isolated from Japanese black salamander.</title>
        <authorList>
            <person name="Fukano H."/>
            <person name="Yoshida M."/>
            <person name="Shimizu A."/>
            <person name="Iwao H."/>
            <person name="Kurata O."/>
            <person name="Katayama Y."/>
            <person name="Omatsu T."/>
            <person name="Mizutani T."/>
            <person name="Wada S."/>
            <person name="Hoshino Y."/>
        </authorList>
    </citation>
    <scope>NUCLEOTIDE SEQUENCE [LARGE SCALE GENOMIC DNA]</scope>
    <source>
        <strain evidence="3">BS</strain>
    </source>
</reference>
<dbReference type="EMBL" id="BFCH01000036">
    <property type="protein sequence ID" value="GBG40399.1"/>
    <property type="molecule type" value="Genomic_DNA"/>
</dbReference>
<dbReference type="Proteomes" id="UP000245060">
    <property type="component" value="Unassembled WGS sequence"/>
</dbReference>
<dbReference type="SUPFAM" id="SSF52540">
    <property type="entry name" value="P-loop containing nucleoside triphosphate hydrolases"/>
    <property type="match status" value="1"/>
</dbReference>
<gene>
    <name evidence="2" type="primary">stf3</name>
    <name evidence="2" type="ORF">MmonteBS_47710</name>
</gene>
<evidence type="ECO:0000313" key="3">
    <source>
        <dbReference type="Proteomes" id="UP000245060"/>
    </source>
</evidence>
<evidence type="ECO:0000256" key="1">
    <source>
        <dbReference type="SAM" id="Phobius"/>
    </source>
</evidence>
<keyword evidence="1" id="KW-1133">Transmembrane helix</keyword>
<dbReference type="Pfam" id="PF13469">
    <property type="entry name" value="Sulfotransfer_3"/>
    <property type="match status" value="1"/>
</dbReference>
<dbReference type="Gene3D" id="3.40.50.300">
    <property type="entry name" value="P-loop containing nucleotide triphosphate hydrolases"/>
    <property type="match status" value="1"/>
</dbReference>
<organism evidence="2 3">
    <name type="scientific">Mycobacterium montefiorense</name>
    <dbReference type="NCBI Taxonomy" id="154654"/>
    <lineage>
        <taxon>Bacteria</taxon>
        <taxon>Bacillati</taxon>
        <taxon>Actinomycetota</taxon>
        <taxon>Actinomycetes</taxon>
        <taxon>Mycobacteriales</taxon>
        <taxon>Mycobacteriaceae</taxon>
        <taxon>Mycobacterium</taxon>
        <taxon>Mycobacterium simiae complex</taxon>
    </lineage>
</organism>
<protein>
    <submittedName>
        <fullName evidence="2">PAPS-dependent sulfotransferase Stf3</fullName>
    </submittedName>
</protein>
<name>A0ABQ0NTY2_9MYCO</name>
<dbReference type="InterPro" id="IPR052736">
    <property type="entry name" value="Stf3_sulfotransferase"/>
</dbReference>
<keyword evidence="3" id="KW-1185">Reference proteome</keyword>